<name>A0A2K3MZ46_TRIPR</name>
<dbReference type="AlphaFoldDB" id="A0A2K3MZ46"/>
<reference evidence="1 2" key="1">
    <citation type="journal article" date="2014" name="Am. J. Bot.">
        <title>Genome assembly and annotation for red clover (Trifolium pratense; Fabaceae).</title>
        <authorList>
            <person name="Istvanek J."/>
            <person name="Jaros M."/>
            <person name="Krenek A."/>
            <person name="Repkova J."/>
        </authorList>
    </citation>
    <scope>NUCLEOTIDE SEQUENCE [LARGE SCALE GENOMIC DNA]</scope>
    <source>
        <strain evidence="2">cv. Tatra</strain>
        <tissue evidence="1">Young leaves</tissue>
    </source>
</reference>
<evidence type="ECO:0000313" key="2">
    <source>
        <dbReference type="Proteomes" id="UP000236291"/>
    </source>
</evidence>
<dbReference type="Gene3D" id="1.20.1280.50">
    <property type="match status" value="1"/>
</dbReference>
<dbReference type="PANTHER" id="PTHR31672">
    <property type="entry name" value="BNACNNG10540D PROTEIN"/>
    <property type="match status" value="1"/>
</dbReference>
<dbReference type="EMBL" id="ASHM01014084">
    <property type="protein sequence ID" value="PNX96034.1"/>
    <property type="molecule type" value="Genomic_DNA"/>
</dbReference>
<accession>A0A2K3MZ46</accession>
<protein>
    <submittedName>
        <fullName evidence="1">F-box protein</fullName>
    </submittedName>
</protein>
<dbReference type="InterPro" id="IPR050796">
    <property type="entry name" value="SCF_F-box_component"/>
</dbReference>
<comment type="caution">
    <text evidence="1">The sequence shown here is derived from an EMBL/GenBank/DDBJ whole genome shotgun (WGS) entry which is preliminary data.</text>
</comment>
<organism evidence="1 2">
    <name type="scientific">Trifolium pratense</name>
    <name type="common">Red clover</name>
    <dbReference type="NCBI Taxonomy" id="57577"/>
    <lineage>
        <taxon>Eukaryota</taxon>
        <taxon>Viridiplantae</taxon>
        <taxon>Streptophyta</taxon>
        <taxon>Embryophyta</taxon>
        <taxon>Tracheophyta</taxon>
        <taxon>Spermatophyta</taxon>
        <taxon>Magnoliopsida</taxon>
        <taxon>eudicotyledons</taxon>
        <taxon>Gunneridae</taxon>
        <taxon>Pentapetalae</taxon>
        <taxon>rosids</taxon>
        <taxon>fabids</taxon>
        <taxon>Fabales</taxon>
        <taxon>Fabaceae</taxon>
        <taxon>Papilionoideae</taxon>
        <taxon>50 kb inversion clade</taxon>
        <taxon>NPAAA clade</taxon>
        <taxon>Hologalegina</taxon>
        <taxon>IRL clade</taxon>
        <taxon>Trifolieae</taxon>
        <taxon>Trifolium</taxon>
    </lineage>
</organism>
<evidence type="ECO:0000313" key="1">
    <source>
        <dbReference type="EMBL" id="PNX96034.1"/>
    </source>
</evidence>
<dbReference type="InterPro" id="IPR036047">
    <property type="entry name" value="F-box-like_dom_sf"/>
</dbReference>
<gene>
    <name evidence="1" type="ORF">L195_g019235</name>
</gene>
<sequence>MDRRRSQSCSHSDTKSHEHTDESCKVISKLLLPEDLMIYIFTLVPLNCLIDSARYVCKPWADTIGSSHFVEACGRRRRSKISLYVENGTTRRNSYMLEFKDDVNGQFERTDFGTPQEMGHLISTCDGIFLLWNERHGSREIVVVNPLLKCWLRISRFPDYPFRESLEYIVASCQCNITRVPRTAKFKLFLMDSVKFSGAFWFVFYVLRIGIDNSWEEIARKESPRPSWNIFWQQLYSGGNDIYWITKTEVIVMDVDKEVILQEYPLPHLPNYSDLKYLLMGNRISCIASKDLSSTTYQIYILDFDSGKWSLYHEMGPFDYVAACGLELDIIDVVFRFWINDQIIFRVSLGPVHNNSDIFKNKKYMHFGYNVKTRQLTKIEGIAEGNFEVWLHTNSLVSLPRTPT</sequence>
<proteinExistence type="predicted"/>
<reference evidence="1 2" key="2">
    <citation type="journal article" date="2017" name="Front. Plant Sci.">
        <title>Gene Classification and Mining of Molecular Markers Useful in Red Clover (Trifolium pratense) Breeding.</title>
        <authorList>
            <person name="Istvanek J."/>
            <person name="Dluhosova J."/>
            <person name="Dluhos P."/>
            <person name="Patkova L."/>
            <person name="Nedelnik J."/>
            <person name="Repkova J."/>
        </authorList>
    </citation>
    <scope>NUCLEOTIDE SEQUENCE [LARGE SCALE GENOMIC DNA]</scope>
    <source>
        <strain evidence="2">cv. Tatra</strain>
        <tissue evidence="1">Young leaves</tissue>
    </source>
</reference>
<dbReference type="Proteomes" id="UP000236291">
    <property type="component" value="Unassembled WGS sequence"/>
</dbReference>
<dbReference type="SUPFAM" id="SSF81383">
    <property type="entry name" value="F-box domain"/>
    <property type="match status" value="1"/>
</dbReference>
<dbReference type="PANTHER" id="PTHR31672:SF13">
    <property type="entry name" value="F-BOX PROTEIN CPR30-LIKE"/>
    <property type="match status" value="1"/>
</dbReference>